<dbReference type="Proteomes" id="UP001596403">
    <property type="component" value="Unassembled WGS sequence"/>
</dbReference>
<keyword evidence="2" id="KW-1185">Reference proteome</keyword>
<name>A0ABW1Z190_9RHOB</name>
<comment type="caution">
    <text evidence="1">The sequence shown here is derived from an EMBL/GenBank/DDBJ whole genome shotgun (WGS) entry which is preliminary data.</text>
</comment>
<protein>
    <submittedName>
        <fullName evidence="1">Uncharacterized protein</fullName>
    </submittedName>
</protein>
<evidence type="ECO:0000313" key="2">
    <source>
        <dbReference type="Proteomes" id="UP001596403"/>
    </source>
</evidence>
<organism evidence="1 2">
    <name type="scientific">Sulfitobacter profundi</name>
    <dbReference type="NCBI Taxonomy" id="2679961"/>
    <lineage>
        <taxon>Bacteria</taxon>
        <taxon>Pseudomonadati</taxon>
        <taxon>Pseudomonadota</taxon>
        <taxon>Alphaproteobacteria</taxon>
        <taxon>Rhodobacterales</taxon>
        <taxon>Roseobacteraceae</taxon>
        <taxon>Sulfitobacter</taxon>
    </lineage>
</organism>
<dbReference type="RefSeq" id="WP_386282950.1">
    <property type="nucleotide sequence ID" value="NZ_JBHSWA010000001.1"/>
</dbReference>
<proteinExistence type="predicted"/>
<reference evidence="2" key="1">
    <citation type="journal article" date="2019" name="Int. J. Syst. Evol. Microbiol.">
        <title>The Global Catalogue of Microorganisms (GCM) 10K type strain sequencing project: providing services to taxonomists for standard genome sequencing and annotation.</title>
        <authorList>
            <consortium name="The Broad Institute Genomics Platform"/>
            <consortium name="The Broad Institute Genome Sequencing Center for Infectious Disease"/>
            <person name="Wu L."/>
            <person name="Ma J."/>
        </authorList>
    </citation>
    <scope>NUCLEOTIDE SEQUENCE [LARGE SCALE GENOMIC DNA]</scope>
    <source>
        <strain evidence="2">NBRC 111368</strain>
    </source>
</reference>
<evidence type="ECO:0000313" key="1">
    <source>
        <dbReference type="EMBL" id="MFC6642630.1"/>
    </source>
</evidence>
<accession>A0ABW1Z190</accession>
<gene>
    <name evidence="1" type="ORF">ACFQAU_13900</name>
</gene>
<sequence>MMLAPLMLLAACEPQVPVAEDFIPDYKGWRPSFWMAIWCSSTWR</sequence>
<dbReference type="EMBL" id="JBHSWA010000001">
    <property type="protein sequence ID" value="MFC6642630.1"/>
    <property type="molecule type" value="Genomic_DNA"/>
</dbReference>